<organism evidence="1 2">
    <name type="scientific">Candidatus Yanofskybacteria bacterium GW2011_GWA2_44_9</name>
    <dbReference type="NCBI Taxonomy" id="1619025"/>
    <lineage>
        <taxon>Bacteria</taxon>
        <taxon>Candidatus Yanofskyibacteriota</taxon>
    </lineage>
</organism>
<dbReference type="SUPFAM" id="SSF101904">
    <property type="entry name" value="GyrA/ParC C-terminal domain-like"/>
    <property type="match status" value="1"/>
</dbReference>
<comment type="caution">
    <text evidence="1">The sequence shown here is derived from an EMBL/GenBank/DDBJ whole genome shotgun (WGS) entry which is preliminary data.</text>
</comment>
<proteinExistence type="predicted"/>
<dbReference type="GO" id="GO:0003677">
    <property type="term" value="F:DNA binding"/>
    <property type="evidence" value="ECO:0007669"/>
    <property type="project" value="InterPro"/>
</dbReference>
<gene>
    <name evidence="1" type="ORF">UW79_C0017G0018</name>
</gene>
<protein>
    <submittedName>
        <fullName evidence="1">Gyrase subunit A protein</fullName>
    </submittedName>
</protein>
<dbReference type="InterPro" id="IPR035516">
    <property type="entry name" value="Gyrase/topoIV_suA_C"/>
</dbReference>
<evidence type="ECO:0000313" key="1">
    <source>
        <dbReference type="EMBL" id="KKT81578.1"/>
    </source>
</evidence>
<name>A0A0G1KD94_9BACT</name>
<dbReference type="InterPro" id="IPR006691">
    <property type="entry name" value="GyrA/parC_rep"/>
</dbReference>
<accession>A0A0G1KD94</accession>
<dbReference type="GO" id="GO:0003916">
    <property type="term" value="F:DNA topoisomerase activity"/>
    <property type="evidence" value="ECO:0007669"/>
    <property type="project" value="InterPro"/>
</dbReference>
<dbReference type="GO" id="GO:0006265">
    <property type="term" value="P:DNA topological change"/>
    <property type="evidence" value="ECO:0007669"/>
    <property type="project" value="InterPro"/>
</dbReference>
<dbReference type="Proteomes" id="UP000034032">
    <property type="component" value="Unassembled WGS sequence"/>
</dbReference>
<dbReference type="PATRIC" id="fig|1619025.3.peg.679"/>
<evidence type="ECO:0000313" key="2">
    <source>
        <dbReference type="Proteomes" id="UP000034032"/>
    </source>
</evidence>
<dbReference type="GO" id="GO:0005524">
    <property type="term" value="F:ATP binding"/>
    <property type="evidence" value="ECO:0007669"/>
    <property type="project" value="InterPro"/>
</dbReference>
<dbReference type="Pfam" id="PF03989">
    <property type="entry name" value="DNA_gyraseA_C"/>
    <property type="match status" value="1"/>
</dbReference>
<reference evidence="1 2" key="1">
    <citation type="journal article" date="2015" name="Nature">
        <title>rRNA introns, odd ribosomes, and small enigmatic genomes across a large radiation of phyla.</title>
        <authorList>
            <person name="Brown C.T."/>
            <person name="Hug L.A."/>
            <person name="Thomas B.C."/>
            <person name="Sharon I."/>
            <person name="Castelle C.J."/>
            <person name="Singh A."/>
            <person name="Wilkins M.J."/>
            <person name="Williams K.H."/>
            <person name="Banfield J.F."/>
        </authorList>
    </citation>
    <scope>NUCLEOTIDE SEQUENCE [LARGE SCALE GENOMIC DNA]</scope>
</reference>
<dbReference type="EMBL" id="LCJR01000017">
    <property type="protein sequence ID" value="KKT81578.1"/>
    <property type="molecule type" value="Genomic_DNA"/>
</dbReference>
<sequence>MLISVQGIIIRLNVSGISEIGRNTQGVRVMKLDGGDKLASVVVV</sequence>
<dbReference type="Gene3D" id="2.120.10.90">
    <property type="entry name" value="DNA gyrase/topoisomerase IV, subunit A, C-terminal"/>
    <property type="match status" value="1"/>
</dbReference>
<dbReference type="AlphaFoldDB" id="A0A0G1KD94"/>